<accession>A0ABP4IS18</accession>
<dbReference type="RefSeq" id="WP_344336165.1">
    <property type="nucleotide sequence ID" value="NZ_BAAAKJ010000191.1"/>
</dbReference>
<dbReference type="EMBL" id="BAAAKJ010000191">
    <property type="protein sequence ID" value="GAA1397585.1"/>
    <property type="molecule type" value="Genomic_DNA"/>
</dbReference>
<comment type="caution">
    <text evidence="1">The sequence shown here is derived from an EMBL/GenBank/DDBJ whole genome shotgun (WGS) entry which is preliminary data.</text>
</comment>
<gene>
    <name evidence="1" type="ORF">GCM10009639_35190</name>
</gene>
<reference evidence="2" key="1">
    <citation type="journal article" date="2019" name="Int. J. Syst. Evol. Microbiol.">
        <title>The Global Catalogue of Microorganisms (GCM) 10K type strain sequencing project: providing services to taxonomists for standard genome sequencing and annotation.</title>
        <authorList>
            <consortium name="The Broad Institute Genomics Platform"/>
            <consortium name="The Broad Institute Genome Sequencing Center for Infectious Disease"/>
            <person name="Wu L."/>
            <person name="Ma J."/>
        </authorList>
    </citation>
    <scope>NUCLEOTIDE SEQUENCE [LARGE SCALE GENOMIC DNA]</scope>
    <source>
        <strain evidence="2">JCM 12393</strain>
    </source>
</reference>
<protein>
    <submittedName>
        <fullName evidence="1">Uncharacterized protein</fullName>
    </submittedName>
</protein>
<keyword evidence="2" id="KW-1185">Reference proteome</keyword>
<dbReference type="Proteomes" id="UP001499863">
    <property type="component" value="Unassembled WGS sequence"/>
</dbReference>
<sequence length="126" mass="13125">MERLVDLDEAAAEVSARTPEWQAAGLVVGRVAWREAAAPWPHRLETDRSRVADPDAMGVRLYGPADALLSVVLFRGGWADGDHITGAGDAGPLPGAGIGSAAAFGSRLDAWVALVFGDPRAPRPAS</sequence>
<organism evidence="1 2">
    <name type="scientific">Kitasatospora putterlickiae</name>
    <dbReference type="NCBI Taxonomy" id="221725"/>
    <lineage>
        <taxon>Bacteria</taxon>
        <taxon>Bacillati</taxon>
        <taxon>Actinomycetota</taxon>
        <taxon>Actinomycetes</taxon>
        <taxon>Kitasatosporales</taxon>
        <taxon>Streptomycetaceae</taxon>
        <taxon>Kitasatospora</taxon>
    </lineage>
</organism>
<evidence type="ECO:0000313" key="2">
    <source>
        <dbReference type="Proteomes" id="UP001499863"/>
    </source>
</evidence>
<evidence type="ECO:0000313" key="1">
    <source>
        <dbReference type="EMBL" id="GAA1397585.1"/>
    </source>
</evidence>
<proteinExistence type="predicted"/>
<name>A0ABP4IS18_9ACTN</name>